<dbReference type="Pfam" id="PF13505">
    <property type="entry name" value="OMP_b-brl"/>
    <property type="match status" value="1"/>
</dbReference>
<evidence type="ECO:0000313" key="4">
    <source>
        <dbReference type="Proteomes" id="UP000664795"/>
    </source>
</evidence>
<sequence length="258" mass="29169">MTLTVRIIVILLICPFLMKAQGRFFRWRENIGDWYLGFNTSTSRYCGDLSERCNVAHLQLSWSVGGLVQYRFDEYMSLRADVGLTHLRGDQQYTKNKLNNLSFSSINTSVSVGVQVDFRSIDYPQYNIPYGWLSLGVISINPTTLCNGQRISLIDLKTENVTYADWAGAISYGVGLPLRISRKVQLRLEGRYTHVLSDYLDDVSTVYVDKSTGSLLAQKLADRRSELGIAANRVGAQRGDASYNDGYFLLSLQIVYKK</sequence>
<keyword evidence="4" id="KW-1185">Reference proteome</keyword>
<dbReference type="AlphaFoldDB" id="A0A939G5H5"/>
<evidence type="ECO:0000313" key="3">
    <source>
        <dbReference type="EMBL" id="MBO0932509.1"/>
    </source>
</evidence>
<proteinExistence type="predicted"/>
<dbReference type="EMBL" id="JAFMYU010000012">
    <property type="protein sequence ID" value="MBO0932509.1"/>
    <property type="molecule type" value="Genomic_DNA"/>
</dbReference>
<feature type="domain" description="Outer membrane protein beta-barrel" evidence="2">
    <location>
        <begin position="32"/>
        <end position="198"/>
    </location>
</feature>
<name>A0A939G5H5_9BACT</name>
<reference evidence="3 4" key="1">
    <citation type="submission" date="2021-03" db="EMBL/GenBank/DDBJ databases">
        <title>Fibrella sp. HMF5036 genome sequencing and assembly.</title>
        <authorList>
            <person name="Kang H."/>
            <person name="Kim H."/>
            <person name="Bae S."/>
            <person name="Joh K."/>
        </authorList>
    </citation>
    <scope>NUCLEOTIDE SEQUENCE [LARGE SCALE GENOMIC DNA]</scope>
    <source>
        <strain evidence="3 4">HMF5036</strain>
    </source>
</reference>
<organism evidence="3 4">
    <name type="scientific">Fibrella aquatilis</name>
    <dbReference type="NCBI Taxonomy" id="2817059"/>
    <lineage>
        <taxon>Bacteria</taxon>
        <taxon>Pseudomonadati</taxon>
        <taxon>Bacteroidota</taxon>
        <taxon>Cytophagia</taxon>
        <taxon>Cytophagales</taxon>
        <taxon>Spirosomataceae</taxon>
        <taxon>Fibrella</taxon>
    </lineage>
</organism>
<dbReference type="RefSeq" id="WP_207336465.1">
    <property type="nucleotide sequence ID" value="NZ_JAFMYU010000012.1"/>
</dbReference>
<evidence type="ECO:0000259" key="2">
    <source>
        <dbReference type="Pfam" id="PF13505"/>
    </source>
</evidence>
<keyword evidence="1" id="KW-0732">Signal</keyword>
<evidence type="ECO:0000256" key="1">
    <source>
        <dbReference type="ARBA" id="ARBA00022729"/>
    </source>
</evidence>
<comment type="caution">
    <text evidence="3">The sequence shown here is derived from an EMBL/GenBank/DDBJ whole genome shotgun (WGS) entry which is preliminary data.</text>
</comment>
<protein>
    <submittedName>
        <fullName evidence="3">Outer membrane beta-barrel protein</fullName>
    </submittedName>
</protein>
<dbReference type="Proteomes" id="UP000664795">
    <property type="component" value="Unassembled WGS sequence"/>
</dbReference>
<gene>
    <name evidence="3" type="ORF">J2I48_15965</name>
</gene>
<dbReference type="InterPro" id="IPR011250">
    <property type="entry name" value="OMP/PagP_B-barrel"/>
</dbReference>
<accession>A0A939G5H5</accession>
<dbReference type="Gene3D" id="2.40.160.20">
    <property type="match status" value="1"/>
</dbReference>
<dbReference type="SUPFAM" id="SSF56925">
    <property type="entry name" value="OMPA-like"/>
    <property type="match status" value="1"/>
</dbReference>
<dbReference type="InterPro" id="IPR027385">
    <property type="entry name" value="Beta-barrel_OMP"/>
</dbReference>